<dbReference type="GO" id="GO:0005886">
    <property type="term" value="C:plasma membrane"/>
    <property type="evidence" value="ECO:0007669"/>
    <property type="project" value="UniProtKB-SubCell"/>
</dbReference>
<feature type="transmembrane region" description="Helical" evidence="10">
    <location>
        <begin position="423"/>
        <end position="444"/>
    </location>
</feature>
<keyword evidence="12" id="KW-1185">Reference proteome</keyword>
<proteinExistence type="predicted"/>
<feature type="transmembrane region" description="Helical" evidence="10">
    <location>
        <begin position="161"/>
        <end position="183"/>
    </location>
</feature>
<accession>A0A1H3FNK5</accession>
<dbReference type="Proteomes" id="UP000198539">
    <property type="component" value="Unassembled WGS sequence"/>
</dbReference>
<dbReference type="EMBL" id="FNOM01000044">
    <property type="protein sequence ID" value="SDX92500.1"/>
    <property type="molecule type" value="Genomic_DNA"/>
</dbReference>
<dbReference type="NCBIfam" id="TIGR00797">
    <property type="entry name" value="matE"/>
    <property type="match status" value="1"/>
</dbReference>
<dbReference type="GO" id="GO:0006811">
    <property type="term" value="P:monoatomic ion transport"/>
    <property type="evidence" value="ECO:0007669"/>
    <property type="project" value="UniProtKB-KW"/>
</dbReference>
<evidence type="ECO:0000313" key="12">
    <source>
        <dbReference type="Proteomes" id="UP000198539"/>
    </source>
</evidence>
<dbReference type="PIRSF" id="PIRSF006603">
    <property type="entry name" value="DinF"/>
    <property type="match status" value="1"/>
</dbReference>
<evidence type="ECO:0000256" key="8">
    <source>
        <dbReference type="ARBA" id="ARBA00023136"/>
    </source>
</evidence>
<feature type="transmembrane region" description="Helical" evidence="10">
    <location>
        <begin position="51"/>
        <end position="72"/>
    </location>
</feature>
<sequence>MSEKALYRRQAKLVLVLGLPLVGSHLAQFSLNITDTIMLGWYGVDELAAGVLGAMFFFTLFIFGAGFANAVMPMVATAAGAENDAEVRRATRMGLWLSCAFGLGVLPLMWWSEALLLGLGQPDRVAELTQDYLRIAGFGMLPALVVMVLKSYLAALERTQVVLWVTVAAVLVNIVINWIFIFGNLGAPEMGIRGAALASVLVQLFSAALLMAYAGWLPALRRYALWQRFWRPDWQAMGQVYRLGWPIGLALLAESGLFAATSVMMGWLGTEQLAAHGIAIELTALFFMMHLGLSNAATIIVGRARGRADWAALRAGSKVSVGISLLVALATMTLYFTLAGPMVGLFLAPDEPQRDAIIAIGVTLVYIAAVFQLADAAQVMAMGLLRGVQDTRWPMVIAAVSYWLIGIPCSYLFGVTLNLGGPGIWLGLVVGLTVAAVALMVRFWRGVAGLGQPGGAGTTASRTQA</sequence>
<dbReference type="PANTHER" id="PTHR43298:SF2">
    <property type="entry name" value="FMN_FAD EXPORTER YEEO-RELATED"/>
    <property type="match status" value="1"/>
</dbReference>
<dbReference type="RefSeq" id="WP_092892887.1">
    <property type="nucleotide sequence ID" value="NZ_CP061498.1"/>
</dbReference>
<evidence type="ECO:0000313" key="11">
    <source>
        <dbReference type="EMBL" id="SDX92500.1"/>
    </source>
</evidence>
<feature type="transmembrane region" description="Helical" evidence="10">
    <location>
        <begin position="395"/>
        <end position="417"/>
    </location>
</feature>
<dbReference type="GO" id="GO:0015297">
    <property type="term" value="F:antiporter activity"/>
    <property type="evidence" value="ECO:0007669"/>
    <property type="project" value="UniProtKB-KW"/>
</dbReference>
<comment type="subcellular location">
    <subcellularLocation>
        <location evidence="1">Cell inner membrane</location>
        <topology evidence="1">Multi-pass membrane protein</topology>
    </subcellularLocation>
</comment>
<keyword evidence="2" id="KW-0813">Transport</keyword>
<evidence type="ECO:0000256" key="7">
    <source>
        <dbReference type="ARBA" id="ARBA00023065"/>
    </source>
</evidence>
<evidence type="ECO:0000256" key="3">
    <source>
        <dbReference type="ARBA" id="ARBA00022449"/>
    </source>
</evidence>
<feature type="transmembrane region" description="Helical" evidence="10">
    <location>
        <begin position="195"/>
        <end position="219"/>
    </location>
</feature>
<feature type="transmembrane region" description="Helical" evidence="10">
    <location>
        <begin position="356"/>
        <end position="374"/>
    </location>
</feature>
<dbReference type="Pfam" id="PF01554">
    <property type="entry name" value="MatE"/>
    <property type="match status" value="2"/>
</dbReference>
<evidence type="ECO:0000256" key="9">
    <source>
        <dbReference type="ARBA" id="ARBA00031636"/>
    </source>
</evidence>
<name>A0A1H3FNK5_9RHOB</name>
<protein>
    <recommendedName>
        <fullName evidence="9">Multidrug-efflux transporter</fullName>
    </recommendedName>
</protein>
<dbReference type="OrthoDB" id="9780160at2"/>
<keyword evidence="4" id="KW-1003">Cell membrane</keyword>
<organism evidence="11 12">
    <name type="scientific">Roseicitreum antarcticum</name>
    <dbReference type="NCBI Taxonomy" id="564137"/>
    <lineage>
        <taxon>Bacteria</taxon>
        <taxon>Pseudomonadati</taxon>
        <taxon>Pseudomonadota</taxon>
        <taxon>Alphaproteobacteria</taxon>
        <taxon>Rhodobacterales</taxon>
        <taxon>Paracoccaceae</taxon>
        <taxon>Roseicitreum</taxon>
    </lineage>
</organism>
<evidence type="ECO:0000256" key="10">
    <source>
        <dbReference type="SAM" id="Phobius"/>
    </source>
</evidence>
<feature type="transmembrane region" description="Helical" evidence="10">
    <location>
        <begin position="240"/>
        <end position="267"/>
    </location>
</feature>
<dbReference type="AlphaFoldDB" id="A0A1H3FNK5"/>
<evidence type="ECO:0000256" key="2">
    <source>
        <dbReference type="ARBA" id="ARBA00022448"/>
    </source>
</evidence>
<evidence type="ECO:0000256" key="6">
    <source>
        <dbReference type="ARBA" id="ARBA00022989"/>
    </source>
</evidence>
<dbReference type="InterPro" id="IPR048279">
    <property type="entry name" value="MdtK-like"/>
</dbReference>
<feature type="transmembrane region" description="Helical" evidence="10">
    <location>
        <begin position="273"/>
        <end position="294"/>
    </location>
</feature>
<keyword evidence="5 10" id="KW-0812">Transmembrane</keyword>
<evidence type="ECO:0000256" key="1">
    <source>
        <dbReference type="ARBA" id="ARBA00004429"/>
    </source>
</evidence>
<dbReference type="InterPro" id="IPR050222">
    <property type="entry name" value="MATE_MdtK"/>
</dbReference>
<feature type="transmembrane region" description="Helical" evidence="10">
    <location>
        <begin position="93"/>
        <end position="112"/>
    </location>
</feature>
<dbReference type="STRING" id="564137.SAMN04488238_1446"/>
<keyword evidence="7" id="KW-0406">Ion transport</keyword>
<keyword evidence="8 10" id="KW-0472">Membrane</keyword>
<keyword evidence="3" id="KW-0050">Antiport</keyword>
<feature type="transmembrane region" description="Helical" evidence="10">
    <location>
        <begin position="132"/>
        <end position="149"/>
    </location>
</feature>
<keyword evidence="6 10" id="KW-1133">Transmembrane helix</keyword>
<evidence type="ECO:0000256" key="4">
    <source>
        <dbReference type="ARBA" id="ARBA00022475"/>
    </source>
</evidence>
<evidence type="ECO:0000256" key="5">
    <source>
        <dbReference type="ARBA" id="ARBA00022692"/>
    </source>
</evidence>
<feature type="transmembrane region" description="Helical" evidence="10">
    <location>
        <begin position="315"/>
        <end position="336"/>
    </location>
</feature>
<dbReference type="InterPro" id="IPR002528">
    <property type="entry name" value="MATE_fam"/>
</dbReference>
<reference evidence="11 12" key="1">
    <citation type="submission" date="2016-10" db="EMBL/GenBank/DDBJ databases">
        <authorList>
            <person name="de Groot N.N."/>
        </authorList>
    </citation>
    <scope>NUCLEOTIDE SEQUENCE [LARGE SCALE GENOMIC DNA]</scope>
    <source>
        <strain evidence="11 12">CGMCC 1.8894</strain>
    </source>
</reference>
<dbReference type="GO" id="GO:0042910">
    <property type="term" value="F:xenobiotic transmembrane transporter activity"/>
    <property type="evidence" value="ECO:0007669"/>
    <property type="project" value="InterPro"/>
</dbReference>
<gene>
    <name evidence="11" type="ORF">SAMN04488238_1446</name>
</gene>
<dbReference type="PANTHER" id="PTHR43298">
    <property type="entry name" value="MULTIDRUG RESISTANCE PROTEIN NORM-RELATED"/>
    <property type="match status" value="1"/>
</dbReference>
<dbReference type="CDD" id="cd13131">
    <property type="entry name" value="MATE_NorM_like"/>
    <property type="match status" value="1"/>
</dbReference>